<dbReference type="STRING" id="694429.Pyrfu_1924"/>
<organism evidence="6 7">
    <name type="scientific">Pyrolobus fumarii (strain DSM 11204 / 1A)</name>
    <dbReference type="NCBI Taxonomy" id="694429"/>
    <lineage>
        <taxon>Archaea</taxon>
        <taxon>Thermoproteota</taxon>
        <taxon>Thermoprotei</taxon>
        <taxon>Desulfurococcales</taxon>
        <taxon>Pyrodictiaceae</taxon>
        <taxon>Pyrolobus</taxon>
    </lineage>
</organism>
<dbReference type="RefSeq" id="WP_014027454.1">
    <property type="nucleotide sequence ID" value="NC_015931.1"/>
</dbReference>
<protein>
    <recommendedName>
        <fullName evidence="5">Chromatin protein Cren7</fullName>
    </recommendedName>
</protein>
<dbReference type="eggNOG" id="arCOG04114">
    <property type="taxonomic scope" value="Archaea"/>
</dbReference>
<dbReference type="GO" id="GO:0005737">
    <property type="term" value="C:cytoplasm"/>
    <property type="evidence" value="ECO:0007669"/>
    <property type="project" value="UniProtKB-SubCell"/>
</dbReference>
<accession>G0ED99</accession>
<reference evidence="6 7" key="1">
    <citation type="journal article" date="2011" name="Stand. Genomic Sci.">
        <title>Complete genome sequence of the hyperthermophilic chemolithoautotroph Pyrolobus fumarii type strain (1A).</title>
        <authorList>
            <person name="Anderson I."/>
            <person name="Goker M."/>
            <person name="Nolan M."/>
            <person name="Lucas S."/>
            <person name="Hammon N."/>
            <person name="Deshpande S."/>
            <person name="Cheng J.F."/>
            <person name="Tapia R."/>
            <person name="Han C."/>
            <person name="Goodwin L."/>
            <person name="Pitluck S."/>
            <person name="Huntemann M."/>
            <person name="Liolios K."/>
            <person name="Ivanova N."/>
            <person name="Pagani I."/>
            <person name="Mavromatis K."/>
            <person name="Ovchinikova G."/>
            <person name="Pati A."/>
            <person name="Chen A."/>
            <person name="Palaniappan K."/>
            <person name="Land M."/>
            <person name="Hauser L."/>
            <person name="Brambilla E.M."/>
            <person name="Huber H."/>
            <person name="Yasawong M."/>
            <person name="Rohde M."/>
            <person name="Spring S."/>
            <person name="Abt B."/>
            <person name="Sikorski J."/>
            <person name="Wirth R."/>
            <person name="Detter J.C."/>
            <person name="Woyke T."/>
            <person name="Bristow J."/>
            <person name="Eisen J.A."/>
            <person name="Markowitz V."/>
            <person name="Hugenholtz P."/>
            <person name="Kyrpides N.C."/>
            <person name="Klenk H.P."/>
            <person name="Lapidus A."/>
        </authorList>
    </citation>
    <scope>NUCLEOTIDE SEQUENCE [LARGE SCALE GENOMIC DNA]</scope>
    <source>
        <strain evidence="7">DSM 11204 / 1A</strain>
    </source>
</reference>
<dbReference type="EMBL" id="CP002838">
    <property type="protein sequence ID" value="AEM39777.1"/>
    <property type="molecule type" value="Genomic_DNA"/>
</dbReference>
<evidence type="ECO:0000256" key="1">
    <source>
        <dbReference type="ARBA" id="ARBA00022454"/>
    </source>
</evidence>
<dbReference type="InParanoid" id="G0ED99"/>
<keyword evidence="3 5" id="KW-0963">Cytoplasm</keyword>
<gene>
    <name evidence="5" type="primary">creN7</name>
    <name evidence="6" type="ordered locus">Pyrfu_1924</name>
</gene>
<evidence type="ECO:0000256" key="4">
    <source>
        <dbReference type="ARBA" id="ARBA00023125"/>
    </source>
</evidence>
<dbReference type="Pfam" id="PF11520">
    <property type="entry name" value="Cren7"/>
    <property type="match status" value="1"/>
</dbReference>
<dbReference type="Proteomes" id="UP000001037">
    <property type="component" value="Chromosome"/>
</dbReference>
<comment type="subcellular location">
    <subcellularLocation>
        <location evidence="5">Chromosome</location>
    </subcellularLocation>
    <subcellularLocation>
        <location evidence="5">Cytoplasm</location>
    </subcellularLocation>
</comment>
<evidence type="ECO:0000256" key="2">
    <source>
        <dbReference type="ARBA" id="ARBA00022481"/>
    </source>
</evidence>
<dbReference type="GO" id="GO:0003690">
    <property type="term" value="F:double-stranded DNA binding"/>
    <property type="evidence" value="ECO:0007669"/>
    <property type="project" value="UniProtKB-UniRule"/>
</dbReference>
<comment type="function">
    <text evidence="5">A chromatin protein, binds double-stranded DNA without sequence specificity. Constrains negative DNA supercoils.</text>
</comment>
<dbReference type="KEGG" id="pfm:Pyrfu_1924"/>
<dbReference type="InterPro" id="IPR038647">
    <property type="entry name" value="Cren7_sf"/>
</dbReference>
<keyword evidence="2 5" id="KW-0488">Methylation</keyword>
<dbReference type="Gene3D" id="2.30.30.610">
    <property type="entry name" value="Chromatin protein Cren7"/>
    <property type="match status" value="1"/>
</dbReference>
<comment type="similarity">
    <text evidence="5">Belongs to the Cren7 family.</text>
</comment>
<dbReference type="GeneID" id="11138264"/>
<comment type="subunit">
    <text evidence="5">Monomer.</text>
</comment>
<dbReference type="GO" id="GO:0005694">
    <property type="term" value="C:chromosome"/>
    <property type="evidence" value="ECO:0007669"/>
    <property type="project" value="UniProtKB-SubCell"/>
</dbReference>
<comment type="PTM">
    <text evidence="5">Methylated at multiple sites, to varying extents.</text>
</comment>
<evidence type="ECO:0000313" key="6">
    <source>
        <dbReference type="EMBL" id="AEM39777.1"/>
    </source>
</evidence>
<dbReference type="InterPro" id="IPR020906">
    <property type="entry name" value="dsDNA-bd_Cren7"/>
</dbReference>
<evidence type="ECO:0000256" key="3">
    <source>
        <dbReference type="ARBA" id="ARBA00022490"/>
    </source>
</evidence>
<keyword evidence="7" id="KW-1185">Reference proteome</keyword>
<keyword evidence="4 5" id="KW-0238">DNA-binding</keyword>
<proteinExistence type="inferred from homology"/>
<dbReference type="OrthoDB" id="38142at2157"/>
<evidence type="ECO:0000313" key="7">
    <source>
        <dbReference type="Proteomes" id="UP000001037"/>
    </source>
</evidence>
<sequence length="67" mass="7503">MSQEKQPCTKPVRVRDSSTGEEVELVPIKVWVLAPRGRKGVKIGLFKSPKTGKYFRAKVPDDYPICG</sequence>
<evidence type="ECO:0000256" key="5">
    <source>
        <dbReference type="HAMAP-Rule" id="MF_01387"/>
    </source>
</evidence>
<dbReference type="AlphaFoldDB" id="G0ED99"/>
<dbReference type="HAMAP" id="MF_01387">
    <property type="entry name" value="Chromatin_Cren7"/>
    <property type="match status" value="1"/>
</dbReference>
<keyword evidence="1 5" id="KW-0158">Chromosome</keyword>
<dbReference type="HOGENOM" id="CLU_2911298_0_0_2"/>
<name>G0ED99_PYRF1</name>